<dbReference type="AlphaFoldDB" id="A0A7X1GKJ1"/>
<dbReference type="Proteomes" id="UP000526003">
    <property type="component" value="Unassembled WGS sequence"/>
</dbReference>
<sequence length="105" mass="11342">MAPDTITLARALVERAYQQMIHAASAFKAAKPVRDELRAALALPPTSTSVVPAELVHDLEGIAVGRTAHVFNGSCPDQVEGEMVRDDECPACRILLRLDAHKRAV</sequence>
<organism evidence="1 2">
    <name type="scientific">Pseudomonas kielensis</name>
    <dbReference type="NCBI Taxonomy" id="2762577"/>
    <lineage>
        <taxon>Bacteria</taxon>
        <taxon>Pseudomonadati</taxon>
        <taxon>Pseudomonadota</taxon>
        <taxon>Gammaproteobacteria</taxon>
        <taxon>Pseudomonadales</taxon>
        <taxon>Pseudomonadaceae</taxon>
        <taxon>Pseudomonas</taxon>
    </lineage>
</organism>
<proteinExistence type="predicted"/>
<dbReference type="EMBL" id="JACMYG010000056">
    <property type="protein sequence ID" value="MBC2693523.1"/>
    <property type="molecule type" value="Genomic_DNA"/>
</dbReference>
<accession>A0A7X1GKJ1</accession>
<evidence type="ECO:0000313" key="1">
    <source>
        <dbReference type="EMBL" id="MBC2693523.1"/>
    </source>
</evidence>
<gene>
    <name evidence="1" type="ORF">H7995_27470</name>
</gene>
<protein>
    <submittedName>
        <fullName evidence="1">Uncharacterized protein</fullName>
    </submittedName>
</protein>
<reference evidence="1 2" key="1">
    <citation type="submission" date="2020-08" db="EMBL/GenBank/DDBJ databases">
        <title>Pseudomonas sp. nov.</title>
        <authorList>
            <person name="Gieschler S."/>
            <person name="Fiedler G."/>
            <person name="Brinks E."/>
            <person name="Boehnlein C."/>
            <person name="Franz C.M.A.P."/>
            <person name="Kabisch J."/>
        </authorList>
    </citation>
    <scope>NUCLEOTIDE SEQUENCE [LARGE SCALE GENOMIC DNA]</scope>
    <source>
        <strain evidence="1 2">MBT-1</strain>
    </source>
</reference>
<evidence type="ECO:0000313" key="2">
    <source>
        <dbReference type="Proteomes" id="UP000526003"/>
    </source>
</evidence>
<keyword evidence="2" id="KW-1185">Reference proteome</keyword>
<comment type="caution">
    <text evidence="1">The sequence shown here is derived from an EMBL/GenBank/DDBJ whole genome shotgun (WGS) entry which is preliminary data.</text>
</comment>
<dbReference type="RefSeq" id="WP_185819270.1">
    <property type="nucleotide sequence ID" value="NZ_JACMYG010000056.1"/>
</dbReference>
<name>A0A7X1GKJ1_9PSED</name>